<name>A0A0F9MCG9_9ZZZZ</name>
<proteinExistence type="predicted"/>
<reference evidence="1" key="1">
    <citation type="journal article" date="2015" name="Nature">
        <title>Complex archaea that bridge the gap between prokaryotes and eukaryotes.</title>
        <authorList>
            <person name="Spang A."/>
            <person name="Saw J.H."/>
            <person name="Jorgensen S.L."/>
            <person name="Zaremba-Niedzwiedzka K."/>
            <person name="Martijn J."/>
            <person name="Lind A.E."/>
            <person name="van Eijk R."/>
            <person name="Schleper C."/>
            <person name="Guy L."/>
            <person name="Ettema T.J."/>
        </authorList>
    </citation>
    <scope>NUCLEOTIDE SEQUENCE</scope>
</reference>
<gene>
    <name evidence="1" type="ORF">LCGC14_1476680</name>
</gene>
<accession>A0A0F9MCG9</accession>
<dbReference type="EMBL" id="LAZR01010448">
    <property type="protein sequence ID" value="KKM66887.1"/>
    <property type="molecule type" value="Genomic_DNA"/>
</dbReference>
<organism evidence="1">
    <name type="scientific">marine sediment metagenome</name>
    <dbReference type="NCBI Taxonomy" id="412755"/>
    <lineage>
        <taxon>unclassified sequences</taxon>
        <taxon>metagenomes</taxon>
        <taxon>ecological metagenomes</taxon>
    </lineage>
</organism>
<protein>
    <submittedName>
        <fullName evidence="1">Uncharacterized protein</fullName>
    </submittedName>
</protein>
<sequence length="48" mass="5737">MPFPYTFLDKTLQPGTHWFIFDDWIRKINIIVRLNSRNITLKMGVKNG</sequence>
<evidence type="ECO:0000313" key="1">
    <source>
        <dbReference type="EMBL" id="KKM66887.1"/>
    </source>
</evidence>
<dbReference type="AlphaFoldDB" id="A0A0F9MCG9"/>
<comment type="caution">
    <text evidence="1">The sequence shown here is derived from an EMBL/GenBank/DDBJ whole genome shotgun (WGS) entry which is preliminary data.</text>
</comment>